<organism evidence="1 2">
    <name type="scientific">Mucuna pruriens</name>
    <name type="common">Velvet bean</name>
    <name type="synonym">Dolichos pruriens</name>
    <dbReference type="NCBI Taxonomy" id="157652"/>
    <lineage>
        <taxon>Eukaryota</taxon>
        <taxon>Viridiplantae</taxon>
        <taxon>Streptophyta</taxon>
        <taxon>Embryophyta</taxon>
        <taxon>Tracheophyta</taxon>
        <taxon>Spermatophyta</taxon>
        <taxon>Magnoliopsida</taxon>
        <taxon>eudicotyledons</taxon>
        <taxon>Gunneridae</taxon>
        <taxon>Pentapetalae</taxon>
        <taxon>rosids</taxon>
        <taxon>fabids</taxon>
        <taxon>Fabales</taxon>
        <taxon>Fabaceae</taxon>
        <taxon>Papilionoideae</taxon>
        <taxon>50 kb inversion clade</taxon>
        <taxon>NPAAA clade</taxon>
        <taxon>indigoferoid/millettioid clade</taxon>
        <taxon>Phaseoleae</taxon>
        <taxon>Mucuna</taxon>
    </lineage>
</organism>
<comment type="caution">
    <text evidence="1">The sequence shown here is derived from an EMBL/GenBank/DDBJ whole genome shotgun (WGS) entry which is preliminary data.</text>
</comment>
<dbReference type="EMBL" id="QJKJ01005679">
    <property type="protein sequence ID" value="RDX89408.1"/>
    <property type="molecule type" value="Genomic_DNA"/>
</dbReference>
<accession>A0A371GFS0</accession>
<protein>
    <recommendedName>
        <fullName evidence="3">Reverse transcriptase domain-containing protein</fullName>
    </recommendedName>
</protein>
<dbReference type="PANTHER" id="PTHR35046:SF26">
    <property type="entry name" value="RNA-DIRECTED DNA POLYMERASE"/>
    <property type="match status" value="1"/>
</dbReference>
<dbReference type="Gene3D" id="3.30.70.270">
    <property type="match status" value="1"/>
</dbReference>
<dbReference type="AlphaFoldDB" id="A0A371GFS0"/>
<sequence length="109" mass="12540">MCLVLNCLLDNLLAAFERMLEEFKDIFPKEMPKGLPPIQGIEHQIDFVPGASLPNNPAYRANLEESKEYKDRYLISCLDDLLDELRGACVFSKIDLRSRYHQIHMKKGG</sequence>
<evidence type="ECO:0000313" key="2">
    <source>
        <dbReference type="Proteomes" id="UP000257109"/>
    </source>
</evidence>
<name>A0A371GFS0_MUCPR</name>
<keyword evidence="2" id="KW-1185">Reference proteome</keyword>
<dbReference type="InterPro" id="IPR043128">
    <property type="entry name" value="Rev_trsase/Diguanyl_cyclase"/>
</dbReference>
<evidence type="ECO:0000313" key="1">
    <source>
        <dbReference type="EMBL" id="RDX89408.1"/>
    </source>
</evidence>
<dbReference type="InterPro" id="IPR043502">
    <property type="entry name" value="DNA/RNA_pol_sf"/>
</dbReference>
<dbReference type="OrthoDB" id="1934635at2759"/>
<dbReference type="SUPFAM" id="SSF56672">
    <property type="entry name" value="DNA/RNA polymerases"/>
    <property type="match status" value="1"/>
</dbReference>
<reference evidence="1" key="1">
    <citation type="submission" date="2018-05" db="EMBL/GenBank/DDBJ databases">
        <title>Draft genome of Mucuna pruriens seed.</title>
        <authorList>
            <person name="Nnadi N.E."/>
            <person name="Vos R."/>
            <person name="Hasami M.H."/>
            <person name="Devisetty U.K."/>
            <person name="Aguiy J.C."/>
        </authorList>
    </citation>
    <scope>NUCLEOTIDE SEQUENCE [LARGE SCALE GENOMIC DNA]</scope>
    <source>
        <strain evidence="1">JCA_2017</strain>
    </source>
</reference>
<dbReference type="PANTHER" id="PTHR35046">
    <property type="entry name" value="ZINC KNUCKLE (CCHC-TYPE) FAMILY PROTEIN"/>
    <property type="match status" value="1"/>
</dbReference>
<feature type="non-terminal residue" evidence="1">
    <location>
        <position position="1"/>
    </location>
</feature>
<gene>
    <name evidence="1" type="ORF">CR513_28878</name>
</gene>
<proteinExistence type="predicted"/>
<dbReference type="Proteomes" id="UP000257109">
    <property type="component" value="Unassembled WGS sequence"/>
</dbReference>
<evidence type="ECO:0008006" key="3">
    <source>
        <dbReference type="Google" id="ProtNLM"/>
    </source>
</evidence>